<dbReference type="Pfam" id="PF19446">
    <property type="entry name" value="DUF5984"/>
    <property type="match status" value="1"/>
</dbReference>
<feature type="compositionally biased region" description="Polar residues" evidence="1">
    <location>
        <begin position="251"/>
        <end position="260"/>
    </location>
</feature>
<evidence type="ECO:0000256" key="1">
    <source>
        <dbReference type="SAM" id="MobiDB-lite"/>
    </source>
</evidence>
<proteinExistence type="predicted"/>
<protein>
    <submittedName>
        <fullName evidence="2">Uncharacterized protein</fullName>
    </submittedName>
</protein>
<comment type="caution">
    <text evidence="2">The sequence shown here is derived from an EMBL/GenBank/DDBJ whole genome shotgun (WGS) entry which is preliminary data.</text>
</comment>
<dbReference type="RefSeq" id="WP_147139785.1">
    <property type="nucleotide sequence ID" value="NZ_BJXA01000066.1"/>
</dbReference>
<dbReference type="OrthoDB" id="8216186at2"/>
<evidence type="ECO:0000313" key="3">
    <source>
        <dbReference type="Proteomes" id="UP000321424"/>
    </source>
</evidence>
<dbReference type="EMBL" id="BJXA01000066">
    <property type="protein sequence ID" value="GEM42282.1"/>
    <property type="molecule type" value="Genomic_DNA"/>
</dbReference>
<evidence type="ECO:0000313" key="2">
    <source>
        <dbReference type="EMBL" id="GEM42282.1"/>
    </source>
</evidence>
<organism evidence="2 3">
    <name type="scientific">Nocardia ninae NBRC 108245</name>
    <dbReference type="NCBI Taxonomy" id="1210091"/>
    <lineage>
        <taxon>Bacteria</taxon>
        <taxon>Bacillati</taxon>
        <taxon>Actinomycetota</taxon>
        <taxon>Actinomycetes</taxon>
        <taxon>Mycobacteriales</taxon>
        <taxon>Nocardiaceae</taxon>
        <taxon>Nocardia</taxon>
    </lineage>
</organism>
<dbReference type="AlphaFoldDB" id="A0A511MNT6"/>
<name>A0A511MNT6_9NOCA</name>
<feature type="region of interest" description="Disordered" evidence="1">
    <location>
        <begin position="240"/>
        <end position="260"/>
    </location>
</feature>
<reference evidence="2 3" key="1">
    <citation type="submission" date="2019-07" db="EMBL/GenBank/DDBJ databases">
        <title>Whole genome shotgun sequence of Nocardia ninae NBRC 108245.</title>
        <authorList>
            <person name="Hosoyama A."/>
            <person name="Uohara A."/>
            <person name="Ohji S."/>
            <person name="Ichikawa N."/>
        </authorList>
    </citation>
    <scope>NUCLEOTIDE SEQUENCE [LARGE SCALE GENOMIC DNA]</scope>
    <source>
        <strain evidence="2 3">NBRC 108245</strain>
    </source>
</reference>
<dbReference type="InterPro" id="IPR046026">
    <property type="entry name" value="DUF5984"/>
</dbReference>
<accession>A0A511MNT6</accession>
<gene>
    <name evidence="2" type="ORF">NN4_68010</name>
</gene>
<dbReference type="Proteomes" id="UP000321424">
    <property type="component" value="Unassembled WGS sequence"/>
</dbReference>
<sequence>MIRFRFGLAPWDRVGPWGDRSRTLPWFALTEGWYYIDLGDHHLLRFSDRTTELLRTQSGRHKAPHDCYVEYYVARLWEDVLALLPNALEPVPNDLVDFIAAEATDWSWADTPEVDAASTWYGDHTLDTGYLWFGPHLRWWRTVDGSADTVTVAWHYPADPEGEIEFTGPSTGRVSVPTDEFRTAVIEFDRALLAAMSTRLREFESSGPPPGIEIDSAQLAYEQRDRARWLSQALDRRPDTDWPAVRAGAHTLSQSATAAR</sequence>
<keyword evidence="3" id="KW-1185">Reference proteome</keyword>